<reference evidence="1 2" key="1">
    <citation type="submission" date="2018-03" db="EMBL/GenBank/DDBJ databases">
        <authorList>
            <person name="Fogelqvist J."/>
        </authorList>
    </citation>
    <scope>NUCLEOTIDE SEQUENCE [LARGE SCALE GENOMIC DNA]</scope>
</reference>
<evidence type="ECO:0000313" key="2">
    <source>
        <dbReference type="Proteomes" id="UP000290189"/>
    </source>
</evidence>
<dbReference type="Proteomes" id="UP000290189">
    <property type="component" value="Unassembled WGS sequence"/>
</dbReference>
<protein>
    <submittedName>
        <fullName evidence="1">Uncharacterized protein</fullName>
    </submittedName>
</protein>
<keyword evidence="1" id="KW-0496">Mitochondrion</keyword>
<dbReference type="EMBL" id="OVEO01000011">
    <property type="protein sequence ID" value="SPQ99404.1"/>
    <property type="molecule type" value="Genomic_DNA"/>
</dbReference>
<dbReference type="AlphaFoldDB" id="A0A3P3YH10"/>
<gene>
    <name evidence="1" type="ORF">PLBR_LOCUS6619</name>
</gene>
<sequence>MITSTFKFGCPGQHLIGRHASGVPVRRARALQAPRAFLTSATRLYPTFRNTNLTSSLSLTCSRIIVVWSSGRLRHANVLLDVCFDPEVLQSIVDACNDGHLAPRVPRPDTFAQASRRCSFCTRHSTVSSMANRQPLADDAESAFQTRCITNLSGID</sequence>
<accession>A0A3P3YH10</accession>
<proteinExistence type="predicted"/>
<geneLocation type="mitochondrion" evidence="1"/>
<evidence type="ECO:0000313" key="1">
    <source>
        <dbReference type="EMBL" id="SPQ99404.1"/>
    </source>
</evidence>
<name>A0A3P3YH10_PLABS</name>
<organism evidence="1 2">
    <name type="scientific">Plasmodiophora brassicae</name>
    <name type="common">Clubroot disease agent</name>
    <dbReference type="NCBI Taxonomy" id="37360"/>
    <lineage>
        <taxon>Eukaryota</taxon>
        <taxon>Sar</taxon>
        <taxon>Rhizaria</taxon>
        <taxon>Endomyxa</taxon>
        <taxon>Phytomyxea</taxon>
        <taxon>Plasmodiophorida</taxon>
        <taxon>Plasmodiophoridae</taxon>
        <taxon>Plasmodiophora</taxon>
    </lineage>
</organism>